<evidence type="ECO:0000259" key="7">
    <source>
        <dbReference type="PROSITE" id="PS50888"/>
    </source>
</evidence>
<evidence type="ECO:0000256" key="5">
    <source>
        <dbReference type="ARBA" id="ARBA00023242"/>
    </source>
</evidence>
<name>A0A1D1ZD91_9ARAE</name>
<sequence>MEEENAFRCPPPLDWAASGIQVAPEMGSRPPASHLQPCFINLSGDCPMDQTVQLESALSSMVSSPSDPPLPPAYSVVFQELIGQLGSICNSGEVSPESLQCMGGGNSSTGASWYSTPLNSPPKVGLSMVEHHHAGACLPLQGNHLLQPAHLAPFAAGLGGGSYGGLGGQFGLPETGNLSRASSSLCLSVKEAVSQMCVLEDKEIPLQEGSQLEADMVSKLTWRPTRSSTTMMSDDAQSGGAIEEPPGTKQVTNDTEAGLRGAYESNSRKRKAVAKVKAKDIPLPPSAGDLPKMVKLSIQEDESIAKRSKSGDTNGAGKDSIKPKAVQNSDSNSVDSGQKQGKENGSKPPERPKQDFIHVRARRGQATDSHSLAERVRREKISQRMKFLQDLVPGCSKVTGKAVMLDEIINYVQSLQRQVEFLSMKLAAMNPPSEFDVKSLRQKMHQLVRSLPQSVLPLVASPSASPYMVQQQHEQGTSLQNIVTNGPENQCSVAPLVATQCRTQNVQLPSIDGFAKTSTQRGSLWEDDLQSVVEMGFGPIPEATFSSQSFHGSMTTSNVKIEL</sequence>
<dbReference type="EMBL" id="GDJX01003040">
    <property type="protein sequence ID" value="JAT64896.1"/>
    <property type="molecule type" value="Transcribed_RNA"/>
</dbReference>
<evidence type="ECO:0000256" key="4">
    <source>
        <dbReference type="ARBA" id="ARBA00023163"/>
    </source>
</evidence>
<feature type="domain" description="BHLH" evidence="7">
    <location>
        <begin position="365"/>
        <end position="415"/>
    </location>
</feature>
<dbReference type="GO" id="GO:0003700">
    <property type="term" value="F:DNA-binding transcription factor activity"/>
    <property type="evidence" value="ECO:0007669"/>
    <property type="project" value="TreeGrafter"/>
</dbReference>
<feature type="region of interest" description="Disordered" evidence="6">
    <location>
        <begin position="225"/>
        <end position="356"/>
    </location>
</feature>
<keyword evidence="3" id="KW-0805">Transcription regulation</keyword>
<dbReference type="GO" id="GO:0046983">
    <property type="term" value="F:protein dimerization activity"/>
    <property type="evidence" value="ECO:0007669"/>
    <property type="project" value="InterPro"/>
</dbReference>
<accession>A0A1D1ZD91</accession>
<dbReference type="InterPro" id="IPR024097">
    <property type="entry name" value="bHLH_ZIP_TF"/>
</dbReference>
<dbReference type="Gene3D" id="4.10.280.10">
    <property type="entry name" value="Helix-loop-helix DNA-binding domain"/>
    <property type="match status" value="1"/>
</dbReference>
<organism evidence="8">
    <name type="scientific">Anthurium amnicola</name>
    <dbReference type="NCBI Taxonomy" id="1678845"/>
    <lineage>
        <taxon>Eukaryota</taxon>
        <taxon>Viridiplantae</taxon>
        <taxon>Streptophyta</taxon>
        <taxon>Embryophyta</taxon>
        <taxon>Tracheophyta</taxon>
        <taxon>Spermatophyta</taxon>
        <taxon>Magnoliopsida</taxon>
        <taxon>Liliopsida</taxon>
        <taxon>Araceae</taxon>
        <taxon>Pothoideae</taxon>
        <taxon>Potheae</taxon>
        <taxon>Anthurium</taxon>
    </lineage>
</organism>
<dbReference type="SMART" id="SM00353">
    <property type="entry name" value="HLH"/>
    <property type="match status" value="1"/>
</dbReference>
<dbReference type="GO" id="GO:0005634">
    <property type="term" value="C:nucleus"/>
    <property type="evidence" value="ECO:0007669"/>
    <property type="project" value="UniProtKB-SubCell"/>
</dbReference>
<proteinExistence type="inferred from homology"/>
<dbReference type="Pfam" id="PF00010">
    <property type="entry name" value="HLH"/>
    <property type="match status" value="1"/>
</dbReference>
<dbReference type="FunFam" id="4.10.280.10:FF:000002">
    <property type="entry name" value="Basic helix-loop-helix transcription factor"/>
    <property type="match status" value="1"/>
</dbReference>
<keyword evidence="4" id="KW-0804">Transcription</keyword>
<comment type="subcellular location">
    <subcellularLocation>
        <location evidence="1">Nucleus</location>
    </subcellularLocation>
</comment>
<dbReference type="AlphaFoldDB" id="A0A1D1ZD91"/>
<evidence type="ECO:0000256" key="3">
    <source>
        <dbReference type="ARBA" id="ARBA00023015"/>
    </source>
</evidence>
<feature type="compositionally biased region" description="Polar residues" evidence="6">
    <location>
        <begin position="326"/>
        <end position="339"/>
    </location>
</feature>
<dbReference type="PANTHER" id="PTHR12565:SF184">
    <property type="entry name" value="BHLH TRANSCRIPTION FACTOR"/>
    <property type="match status" value="1"/>
</dbReference>
<comment type="similarity">
    <text evidence="2">Belongs to the bHLH protein family.</text>
</comment>
<dbReference type="CDD" id="cd18919">
    <property type="entry name" value="bHLH_AtBPE_like"/>
    <property type="match status" value="1"/>
</dbReference>
<dbReference type="InterPro" id="IPR011598">
    <property type="entry name" value="bHLH_dom"/>
</dbReference>
<evidence type="ECO:0000313" key="8">
    <source>
        <dbReference type="EMBL" id="JAT64896.1"/>
    </source>
</evidence>
<reference evidence="8" key="1">
    <citation type="submission" date="2015-07" db="EMBL/GenBank/DDBJ databases">
        <title>Transcriptome Assembly of Anthurium amnicola.</title>
        <authorList>
            <person name="Suzuki J."/>
        </authorList>
    </citation>
    <scope>NUCLEOTIDE SEQUENCE</scope>
</reference>
<feature type="compositionally biased region" description="Basic and acidic residues" evidence="6">
    <location>
        <begin position="340"/>
        <end position="356"/>
    </location>
</feature>
<evidence type="ECO:0000256" key="6">
    <source>
        <dbReference type="SAM" id="MobiDB-lite"/>
    </source>
</evidence>
<gene>
    <name evidence="8" type="primary">BHLH77_5</name>
    <name evidence="8" type="ORF">g.126608</name>
</gene>
<evidence type="ECO:0000256" key="1">
    <source>
        <dbReference type="ARBA" id="ARBA00004123"/>
    </source>
</evidence>
<dbReference type="SUPFAM" id="SSF47459">
    <property type="entry name" value="HLH, helix-loop-helix DNA-binding domain"/>
    <property type="match status" value="1"/>
</dbReference>
<dbReference type="PROSITE" id="PS50888">
    <property type="entry name" value="BHLH"/>
    <property type="match status" value="1"/>
</dbReference>
<evidence type="ECO:0000256" key="2">
    <source>
        <dbReference type="ARBA" id="ARBA00005510"/>
    </source>
</evidence>
<feature type="compositionally biased region" description="Polar residues" evidence="6">
    <location>
        <begin position="225"/>
        <end position="236"/>
    </location>
</feature>
<protein>
    <submittedName>
        <fullName evidence="8">Transcription factor bHLH77</fullName>
    </submittedName>
</protein>
<dbReference type="PANTHER" id="PTHR12565">
    <property type="entry name" value="STEROL REGULATORY ELEMENT-BINDING PROTEIN"/>
    <property type="match status" value="1"/>
</dbReference>
<keyword evidence="5" id="KW-0539">Nucleus</keyword>
<dbReference type="InterPro" id="IPR036638">
    <property type="entry name" value="HLH_DNA-bd_sf"/>
</dbReference>